<evidence type="ECO:0000256" key="5">
    <source>
        <dbReference type="ARBA" id="ARBA00023002"/>
    </source>
</evidence>
<comment type="similarity">
    <text evidence="1">Belongs to the nitrite and sulfite reductase 4Fe-4S domain family.</text>
</comment>
<feature type="domain" description="Nitrite/Sulfite reductase ferredoxin-like" evidence="9">
    <location>
        <begin position="63"/>
        <end position="128"/>
    </location>
</feature>
<evidence type="ECO:0000256" key="7">
    <source>
        <dbReference type="ARBA" id="ARBA00023014"/>
    </source>
</evidence>
<evidence type="ECO:0000256" key="2">
    <source>
        <dbReference type="ARBA" id="ARBA00022485"/>
    </source>
</evidence>
<dbReference type="SUPFAM" id="SSF55124">
    <property type="entry name" value="Nitrite/Sulfite reductase N-terminal domain-like"/>
    <property type="match status" value="2"/>
</dbReference>
<feature type="domain" description="Nitrite/Sulfite reductase ferredoxin-like" evidence="9">
    <location>
        <begin position="314"/>
        <end position="378"/>
    </location>
</feature>
<evidence type="ECO:0000256" key="4">
    <source>
        <dbReference type="ARBA" id="ARBA00022723"/>
    </source>
</evidence>
<feature type="domain" description="Nitrite/sulphite reductase 4Fe-4S" evidence="8">
    <location>
        <begin position="396"/>
        <end position="534"/>
    </location>
</feature>
<dbReference type="InterPro" id="IPR045854">
    <property type="entry name" value="NO2/SO3_Rdtase_4Fe4S_sf"/>
</dbReference>
<dbReference type="PROSITE" id="PS00365">
    <property type="entry name" value="NIR_SIR"/>
    <property type="match status" value="1"/>
</dbReference>
<dbReference type="Pfam" id="PF03460">
    <property type="entry name" value="NIR_SIR_ferr"/>
    <property type="match status" value="2"/>
</dbReference>
<evidence type="ECO:0000259" key="9">
    <source>
        <dbReference type="Pfam" id="PF03460"/>
    </source>
</evidence>
<dbReference type="GO" id="GO:0020037">
    <property type="term" value="F:heme binding"/>
    <property type="evidence" value="ECO:0007669"/>
    <property type="project" value="InterPro"/>
</dbReference>
<dbReference type="PANTHER" id="PTHR32439:SF0">
    <property type="entry name" value="FERREDOXIN--NITRITE REDUCTASE, CHLOROPLASTIC"/>
    <property type="match status" value="1"/>
</dbReference>
<organism evidence="10 11">
    <name type="scientific">Bacillus thermozeamaize</name>
    <dbReference type="NCBI Taxonomy" id="230954"/>
    <lineage>
        <taxon>Bacteria</taxon>
        <taxon>Bacillati</taxon>
        <taxon>Bacillota</taxon>
        <taxon>Bacilli</taxon>
        <taxon>Bacillales</taxon>
        <taxon>Bacillaceae</taxon>
        <taxon>Bacillus</taxon>
    </lineage>
</organism>
<feature type="domain" description="Nitrite/sulphite reductase 4Fe-4S" evidence="8">
    <location>
        <begin position="136"/>
        <end position="289"/>
    </location>
</feature>
<keyword evidence="3" id="KW-0349">Heme</keyword>
<dbReference type="InterPro" id="IPR005117">
    <property type="entry name" value="NiRdtase/SiRdtase_haem-b_fer"/>
</dbReference>
<dbReference type="Proteomes" id="UP000196475">
    <property type="component" value="Unassembled WGS sequence"/>
</dbReference>
<proteinExistence type="inferred from homology"/>
<keyword evidence="2" id="KW-0004">4Fe-4S</keyword>
<evidence type="ECO:0000313" key="10">
    <source>
        <dbReference type="EMBL" id="OUM87920.1"/>
    </source>
</evidence>
<evidence type="ECO:0000256" key="6">
    <source>
        <dbReference type="ARBA" id="ARBA00023004"/>
    </source>
</evidence>
<protein>
    <submittedName>
        <fullName evidence="10">Ferredoxin--nitrite reductase</fullName>
    </submittedName>
</protein>
<dbReference type="InterPro" id="IPR051329">
    <property type="entry name" value="NIR_SIR_4Fe-4S"/>
</dbReference>
<dbReference type="GO" id="GO:0046872">
    <property type="term" value="F:metal ion binding"/>
    <property type="evidence" value="ECO:0007669"/>
    <property type="project" value="UniProtKB-KW"/>
</dbReference>
<evidence type="ECO:0000313" key="11">
    <source>
        <dbReference type="Proteomes" id="UP000196475"/>
    </source>
</evidence>
<dbReference type="Gene3D" id="3.30.413.10">
    <property type="entry name" value="Sulfite Reductase Hemoprotein, domain 1"/>
    <property type="match status" value="2"/>
</dbReference>
<dbReference type="InterPro" id="IPR006067">
    <property type="entry name" value="NO2/SO3_Rdtase_4Fe4S_dom"/>
</dbReference>
<dbReference type="InterPro" id="IPR006066">
    <property type="entry name" value="NO2/SO3_Rdtase_FeS/sirohaem_BS"/>
</dbReference>
<dbReference type="EMBL" id="LZRT01000067">
    <property type="protein sequence ID" value="OUM87920.1"/>
    <property type="molecule type" value="Genomic_DNA"/>
</dbReference>
<keyword evidence="4" id="KW-0479">Metal-binding</keyword>
<evidence type="ECO:0000259" key="8">
    <source>
        <dbReference type="Pfam" id="PF01077"/>
    </source>
</evidence>
<dbReference type="PANTHER" id="PTHR32439">
    <property type="entry name" value="FERREDOXIN--NITRITE REDUCTASE, CHLOROPLASTIC"/>
    <property type="match status" value="1"/>
</dbReference>
<dbReference type="Gene3D" id="3.90.480.20">
    <property type="match status" value="1"/>
</dbReference>
<dbReference type="PRINTS" id="PR00397">
    <property type="entry name" value="SIROHAEM"/>
</dbReference>
<dbReference type="AlphaFoldDB" id="A0A1Y3PKQ0"/>
<sequence length="549" mass="61414">MAETKTWPWANDPTLNRVELLKLEKDGLDIIDTIVNKYAKEGFASIHPDDFDRFKWAGVYQQRPKQGHFMMRVRIPGGILTSRQARALAGIAKDYGRDLVDVTTRQAVQFHWLTVESLPDIFGRLEAVGLSSLEACGDCPRTIVGNPLAGIDPNEVLDTRPIVEEVNNFFVGNRDFSNLPRKYKISISANVYNTAHAEINDLSFTPAKKVIDGEEVVGFHVWVGGGLSTRPYMAQKLDVFCRPEEVLKVAIGVTTLFRDHGYRQKRTHARLKFLVADWGVEKFREELVKLVGELETAGEDLLKGWNAGYFYGIHPQKQEGYYYAGLSVPVGRMSADELAELARLADEYGDGTIGTCNSQNVLLRYIPEEKVDAFQKEPLIQNRFLLKPKPFVGYAVSCTGIEFCNLAIVETKERMRALAQYLDEHVELDTPVRIHMVGCPNSCGQRQIADIGLQGALVKTEQGTVDAFDLFVGGTLGPSARFNHRLKGRVPAERLGPVLAQLIEAYKAERLADEAYWQYVERVGVAHIQAQLDQILASLTEPSADQMVQ</sequence>
<evidence type="ECO:0000256" key="1">
    <source>
        <dbReference type="ARBA" id="ARBA00010429"/>
    </source>
</evidence>
<accession>A0A1Y3PKQ0</accession>
<evidence type="ECO:0000256" key="3">
    <source>
        <dbReference type="ARBA" id="ARBA00022617"/>
    </source>
</evidence>
<keyword evidence="5" id="KW-0560">Oxidoreductase</keyword>
<dbReference type="GO" id="GO:0051539">
    <property type="term" value="F:4 iron, 4 sulfur cluster binding"/>
    <property type="evidence" value="ECO:0007669"/>
    <property type="project" value="UniProtKB-KW"/>
</dbReference>
<keyword evidence="7" id="KW-0411">Iron-sulfur</keyword>
<keyword evidence="6" id="KW-0408">Iron</keyword>
<gene>
    <name evidence="10" type="ORF">BAA01_10765</name>
</gene>
<dbReference type="InterPro" id="IPR036136">
    <property type="entry name" value="Nit/Sulf_reduc_fer-like_dom_sf"/>
</dbReference>
<reference evidence="11" key="1">
    <citation type="submission" date="2016-06" db="EMBL/GenBank/DDBJ databases">
        <authorList>
            <person name="Nascimento L."/>
            <person name="Pereira R.V."/>
            <person name="Martins L.F."/>
            <person name="Quaggio R.B."/>
            <person name="Silva A.M."/>
            <person name="Setubal J.C."/>
        </authorList>
    </citation>
    <scope>NUCLEOTIDE SEQUENCE [LARGE SCALE GENOMIC DNA]</scope>
</reference>
<dbReference type="GO" id="GO:0016491">
    <property type="term" value="F:oxidoreductase activity"/>
    <property type="evidence" value="ECO:0007669"/>
    <property type="project" value="UniProtKB-KW"/>
</dbReference>
<dbReference type="SUPFAM" id="SSF56014">
    <property type="entry name" value="Nitrite and sulphite reductase 4Fe-4S domain-like"/>
    <property type="match status" value="2"/>
</dbReference>
<comment type="caution">
    <text evidence="10">The sequence shown here is derived from an EMBL/GenBank/DDBJ whole genome shotgun (WGS) entry which is preliminary data.</text>
</comment>
<dbReference type="Pfam" id="PF01077">
    <property type="entry name" value="NIR_SIR"/>
    <property type="match status" value="2"/>
</dbReference>
<name>A0A1Y3PKQ0_9BACI</name>